<dbReference type="Pfam" id="PF00877">
    <property type="entry name" value="NLPC_P60"/>
    <property type="match status" value="1"/>
</dbReference>
<feature type="compositionally biased region" description="Low complexity" evidence="6">
    <location>
        <begin position="16"/>
        <end position="28"/>
    </location>
</feature>
<keyword evidence="2" id="KW-0645">Protease</keyword>
<keyword evidence="4" id="KW-0788">Thiol protease</keyword>
<dbReference type="InterPro" id="IPR038765">
    <property type="entry name" value="Papain-like_cys_pep_sf"/>
</dbReference>
<keyword evidence="9" id="KW-1185">Reference proteome</keyword>
<protein>
    <recommendedName>
        <fullName evidence="7">NlpC/P60 domain-containing protein</fullName>
    </recommendedName>
</protein>
<dbReference type="PANTHER" id="PTHR47359">
    <property type="entry name" value="PEPTIDOGLYCAN DL-ENDOPEPTIDASE CWLO"/>
    <property type="match status" value="1"/>
</dbReference>
<dbReference type="AlphaFoldDB" id="A0A1Q4VGB5"/>
<comment type="similarity">
    <text evidence="1">Belongs to the peptidase C40 family.</text>
</comment>
<dbReference type="Proteomes" id="UP000186455">
    <property type="component" value="Unassembled WGS sequence"/>
</dbReference>
<dbReference type="InterPro" id="IPR051794">
    <property type="entry name" value="PG_Endopeptidase_C40"/>
</dbReference>
<sequence>MAAGLLAPGAPGTPGTGTASAAPSAPGTPGAPGTPPVPAAPAAPAAPAPDRSVSALLTDLQRLYREAGSATARYRATDEELSRRRDRVGTLQRRLADARGALHTSRGAAARLARQQYRGADSLSPYLRLLTARSPRQLLDERYILARVSQHRAAAVDRLTGSERTADGLASAARAALDEQQTLAARHREERDAVTGKLDEVERLLASLTPEQLGRLGQLESAGAEAGTPREFVESGALAGPQARSAAPSATGEAALRYAVGQIGKPYEWGAVGPTAFDCSGLTSKAWAAAGAGIPRTSQEQWNELRRVPLGALRPGDLVVYFPGATHVALYLGGGRVVQAPRPGAKVKVSPVAANPVLGAVRPDPDEPAMTGYRPPELPSGADAGSDAGYDSTTAP</sequence>
<dbReference type="GO" id="GO:0006508">
    <property type="term" value="P:proteolysis"/>
    <property type="evidence" value="ECO:0007669"/>
    <property type="project" value="UniProtKB-KW"/>
</dbReference>
<evidence type="ECO:0000256" key="3">
    <source>
        <dbReference type="ARBA" id="ARBA00022801"/>
    </source>
</evidence>
<dbReference type="PANTHER" id="PTHR47359:SF3">
    <property type="entry name" value="NLP_P60 DOMAIN-CONTAINING PROTEIN-RELATED"/>
    <property type="match status" value="1"/>
</dbReference>
<feature type="domain" description="NlpC/P60" evidence="7">
    <location>
        <begin position="249"/>
        <end position="370"/>
    </location>
</feature>
<feature type="compositionally biased region" description="Low complexity" evidence="6">
    <location>
        <begin position="1"/>
        <end position="10"/>
    </location>
</feature>
<dbReference type="EMBL" id="LFBV01000001">
    <property type="protein sequence ID" value="OKH96831.1"/>
    <property type="molecule type" value="Genomic_DNA"/>
</dbReference>
<keyword evidence="5" id="KW-0175">Coiled coil</keyword>
<feature type="region of interest" description="Disordered" evidence="6">
    <location>
        <begin position="1"/>
        <end position="51"/>
    </location>
</feature>
<evidence type="ECO:0000256" key="4">
    <source>
        <dbReference type="ARBA" id="ARBA00022807"/>
    </source>
</evidence>
<reference evidence="8 9" key="1">
    <citation type="submission" date="2015-06" db="EMBL/GenBank/DDBJ databases">
        <title>Cloning and characterization of the uncialamcin biosynthetic gene cluster.</title>
        <authorList>
            <person name="Yan X."/>
            <person name="Huang T."/>
            <person name="Ge H."/>
            <person name="Shen B."/>
        </authorList>
    </citation>
    <scope>NUCLEOTIDE SEQUENCE [LARGE SCALE GENOMIC DNA]</scope>
    <source>
        <strain evidence="8 9">DCA2648</strain>
    </source>
</reference>
<evidence type="ECO:0000259" key="7">
    <source>
        <dbReference type="PROSITE" id="PS51935"/>
    </source>
</evidence>
<keyword evidence="3" id="KW-0378">Hydrolase</keyword>
<dbReference type="SUPFAM" id="SSF54001">
    <property type="entry name" value="Cysteine proteinases"/>
    <property type="match status" value="1"/>
</dbReference>
<evidence type="ECO:0000313" key="8">
    <source>
        <dbReference type="EMBL" id="OKH96831.1"/>
    </source>
</evidence>
<proteinExistence type="inferred from homology"/>
<gene>
    <name evidence="8" type="ORF">AB852_07785</name>
</gene>
<dbReference type="PROSITE" id="PS51935">
    <property type="entry name" value="NLPC_P60"/>
    <property type="match status" value="1"/>
</dbReference>
<organism evidence="8 9">
    <name type="scientific">Streptomyces uncialis</name>
    <dbReference type="NCBI Taxonomy" id="1048205"/>
    <lineage>
        <taxon>Bacteria</taxon>
        <taxon>Bacillati</taxon>
        <taxon>Actinomycetota</taxon>
        <taxon>Actinomycetes</taxon>
        <taxon>Kitasatosporales</taxon>
        <taxon>Streptomycetaceae</taxon>
        <taxon>Streptomyces</taxon>
    </lineage>
</organism>
<name>A0A1Q4VGB5_9ACTN</name>
<dbReference type="GO" id="GO:0008234">
    <property type="term" value="F:cysteine-type peptidase activity"/>
    <property type="evidence" value="ECO:0007669"/>
    <property type="project" value="UniProtKB-KW"/>
</dbReference>
<dbReference type="InterPro" id="IPR000064">
    <property type="entry name" value="NLP_P60_dom"/>
</dbReference>
<feature type="compositionally biased region" description="Pro residues" evidence="6">
    <location>
        <begin position="32"/>
        <end position="47"/>
    </location>
</feature>
<evidence type="ECO:0000256" key="2">
    <source>
        <dbReference type="ARBA" id="ARBA00022670"/>
    </source>
</evidence>
<accession>A0A1Q4VGB5</accession>
<evidence type="ECO:0000256" key="1">
    <source>
        <dbReference type="ARBA" id="ARBA00007074"/>
    </source>
</evidence>
<evidence type="ECO:0000313" key="9">
    <source>
        <dbReference type="Proteomes" id="UP000186455"/>
    </source>
</evidence>
<dbReference type="Gene3D" id="3.90.1720.10">
    <property type="entry name" value="endopeptidase domain like (from Nostoc punctiforme)"/>
    <property type="match status" value="1"/>
</dbReference>
<feature type="region of interest" description="Disordered" evidence="6">
    <location>
        <begin position="355"/>
        <end position="396"/>
    </location>
</feature>
<feature type="coiled-coil region" evidence="5">
    <location>
        <begin position="170"/>
        <end position="204"/>
    </location>
</feature>
<evidence type="ECO:0000256" key="5">
    <source>
        <dbReference type="SAM" id="Coils"/>
    </source>
</evidence>
<comment type="caution">
    <text evidence="8">The sequence shown here is derived from an EMBL/GenBank/DDBJ whole genome shotgun (WGS) entry which is preliminary data.</text>
</comment>
<evidence type="ECO:0000256" key="6">
    <source>
        <dbReference type="SAM" id="MobiDB-lite"/>
    </source>
</evidence>